<feature type="domain" description="CENP-V/GFA" evidence="4">
    <location>
        <begin position="168"/>
        <end position="287"/>
    </location>
</feature>
<protein>
    <recommendedName>
        <fullName evidence="4">CENP-V/GFA domain-containing protein</fullName>
    </recommendedName>
</protein>
<sequence>MPIPRQETGLSLSRLPGTQPGDFVSYQGNCHCGKNRFEVNLPEIKSAITCDCSLCHKSGYLWAFPEPGDIRYTGGGIDTLAGYETEALSHEFCSSCGTGLYGTHKAGLLEGQAGINIRTILEVNPFTLIEDKTETAALVQEKPVELPEALKYSGQPPAQLEGDSIRTYTGSCQCGAVAFAVKTPPLSQVEIKEDNCSICVRRAAISIYPDRDQVTILGQDNTTMYAFGRKFNHGHFCSTCGVSCYGVPVGPPQEVVDKLPEDKKAYVEETRRVRQLSVRAMNGVEWDEITINRSDEGTEGYVVPEE</sequence>
<comment type="caution">
    <text evidence="5">The sequence shown here is derived from an EMBL/GenBank/DDBJ whole genome shotgun (WGS) entry which is preliminary data.</text>
</comment>
<evidence type="ECO:0000256" key="1">
    <source>
        <dbReference type="ARBA" id="ARBA00005495"/>
    </source>
</evidence>
<dbReference type="STRING" id="356882.A0A423VCW3"/>
<dbReference type="AlphaFoldDB" id="A0A423VCW3"/>
<dbReference type="EMBL" id="LKEA01000076">
    <property type="protein sequence ID" value="ROV88746.1"/>
    <property type="molecule type" value="Genomic_DNA"/>
</dbReference>
<dbReference type="SUPFAM" id="SSF51316">
    <property type="entry name" value="Mss4-like"/>
    <property type="match status" value="2"/>
</dbReference>
<dbReference type="InterPro" id="IPR006913">
    <property type="entry name" value="CENP-V/GFA"/>
</dbReference>
<proteinExistence type="inferred from homology"/>
<dbReference type="GO" id="GO:0046872">
    <property type="term" value="F:metal ion binding"/>
    <property type="evidence" value="ECO:0007669"/>
    <property type="project" value="UniProtKB-KW"/>
</dbReference>
<dbReference type="PROSITE" id="PS51891">
    <property type="entry name" value="CENP_V_GFA"/>
    <property type="match status" value="2"/>
</dbReference>
<comment type="similarity">
    <text evidence="1">Belongs to the Gfa family.</text>
</comment>
<dbReference type="InterPro" id="IPR011057">
    <property type="entry name" value="Mss4-like_sf"/>
</dbReference>
<evidence type="ECO:0000256" key="2">
    <source>
        <dbReference type="ARBA" id="ARBA00022723"/>
    </source>
</evidence>
<keyword evidence="3" id="KW-0862">Zinc</keyword>
<dbReference type="Gene3D" id="2.170.150.70">
    <property type="match status" value="2"/>
</dbReference>
<dbReference type="PANTHER" id="PTHR28620:SF1">
    <property type="entry name" value="CENP-V_GFA DOMAIN-CONTAINING PROTEIN"/>
    <property type="match status" value="1"/>
</dbReference>
<name>A0A423VCW3_9PEZI</name>
<evidence type="ECO:0000256" key="3">
    <source>
        <dbReference type="ARBA" id="ARBA00022833"/>
    </source>
</evidence>
<dbReference type="GO" id="GO:0016846">
    <property type="term" value="F:carbon-sulfur lyase activity"/>
    <property type="evidence" value="ECO:0007669"/>
    <property type="project" value="InterPro"/>
</dbReference>
<dbReference type="OrthoDB" id="2993351at2759"/>
<feature type="domain" description="CENP-V/GFA" evidence="4">
    <location>
        <begin position="26"/>
        <end position="145"/>
    </location>
</feature>
<reference evidence="5 6" key="1">
    <citation type="submission" date="2015-09" db="EMBL/GenBank/DDBJ databases">
        <title>Host preference determinants of Valsa canker pathogens revealed by comparative genomics.</title>
        <authorList>
            <person name="Yin Z."/>
            <person name="Huang L."/>
        </authorList>
    </citation>
    <scope>NUCLEOTIDE SEQUENCE [LARGE SCALE GENOMIC DNA]</scope>
    <source>
        <strain evidence="5 6">03-1</strain>
    </source>
</reference>
<dbReference type="InterPro" id="IPR052355">
    <property type="entry name" value="CENP-V-like"/>
</dbReference>
<dbReference type="Pfam" id="PF04828">
    <property type="entry name" value="GFA"/>
    <property type="match status" value="2"/>
</dbReference>
<evidence type="ECO:0000313" key="5">
    <source>
        <dbReference type="EMBL" id="ROV88746.1"/>
    </source>
</evidence>
<evidence type="ECO:0000259" key="4">
    <source>
        <dbReference type="PROSITE" id="PS51891"/>
    </source>
</evidence>
<gene>
    <name evidence="5" type="ORF">VMCG_10077</name>
</gene>
<dbReference type="PANTHER" id="PTHR28620">
    <property type="entry name" value="CENTROMERE PROTEIN V"/>
    <property type="match status" value="1"/>
</dbReference>
<dbReference type="Proteomes" id="UP000283895">
    <property type="component" value="Unassembled WGS sequence"/>
</dbReference>
<evidence type="ECO:0000313" key="6">
    <source>
        <dbReference type="Proteomes" id="UP000283895"/>
    </source>
</evidence>
<keyword evidence="6" id="KW-1185">Reference proteome</keyword>
<accession>A0A423VCW3</accession>
<organism evidence="5 6">
    <name type="scientific">Cytospora schulzeri</name>
    <dbReference type="NCBI Taxonomy" id="448051"/>
    <lineage>
        <taxon>Eukaryota</taxon>
        <taxon>Fungi</taxon>
        <taxon>Dikarya</taxon>
        <taxon>Ascomycota</taxon>
        <taxon>Pezizomycotina</taxon>
        <taxon>Sordariomycetes</taxon>
        <taxon>Sordariomycetidae</taxon>
        <taxon>Diaporthales</taxon>
        <taxon>Cytosporaceae</taxon>
        <taxon>Cytospora</taxon>
    </lineage>
</organism>
<keyword evidence="2" id="KW-0479">Metal-binding</keyword>